<keyword evidence="6" id="KW-1185">Reference proteome</keyword>
<dbReference type="OrthoDB" id="9983560at2759"/>
<feature type="signal peptide" evidence="3">
    <location>
        <begin position="1"/>
        <end position="19"/>
    </location>
</feature>
<dbReference type="PROSITE" id="PS51387">
    <property type="entry name" value="FAD_PCMH"/>
    <property type="match status" value="1"/>
</dbReference>
<dbReference type="InterPro" id="IPR006094">
    <property type="entry name" value="Oxid_FAD_bind_N"/>
</dbReference>
<dbReference type="InterPro" id="IPR036318">
    <property type="entry name" value="FAD-bd_PCMH-like_sf"/>
</dbReference>
<protein>
    <submittedName>
        <fullName evidence="5 7">FAD-binding domain-containing protein</fullName>
    </submittedName>
</protein>
<dbReference type="Proteomes" id="UP000504638">
    <property type="component" value="Unplaced"/>
</dbReference>
<feature type="chain" id="PRO_5044631560" evidence="3">
    <location>
        <begin position="20"/>
        <end position="577"/>
    </location>
</feature>
<dbReference type="Pfam" id="PF08031">
    <property type="entry name" value="BBE"/>
    <property type="match status" value="1"/>
</dbReference>
<evidence type="ECO:0000259" key="4">
    <source>
        <dbReference type="PROSITE" id="PS51387"/>
    </source>
</evidence>
<comment type="similarity">
    <text evidence="1">Belongs to the oxygen-dependent FAD-linked oxidoreductase family.</text>
</comment>
<evidence type="ECO:0000256" key="2">
    <source>
        <dbReference type="ARBA" id="ARBA00023002"/>
    </source>
</evidence>
<accession>A0A6G1FST0</accession>
<reference evidence="7" key="3">
    <citation type="submission" date="2025-04" db="UniProtKB">
        <authorList>
            <consortium name="RefSeq"/>
        </authorList>
    </citation>
    <scope>IDENTIFICATION</scope>
    <source>
        <strain evidence="7">CBS 781.70</strain>
    </source>
</reference>
<dbReference type="PANTHER" id="PTHR13878">
    <property type="entry name" value="GULONOLACTONE OXIDASE"/>
    <property type="match status" value="1"/>
</dbReference>
<feature type="domain" description="FAD-binding PCMH-type" evidence="4">
    <location>
        <begin position="115"/>
        <end position="301"/>
    </location>
</feature>
<reference evidence="7" key="2">
    <citation type="submission" date="2020-04" db="EMBL/GenBank/DDBJ databases">
        <authorList>
            <consortium name="NCBI Genome Project"/>
        </authorList>
    </citation>
    <scope>NUCLEOTIDE SEQUENCE</scope>
    <source>
        <strain evidence="7">CBS 781.70</strain>
    </source>
</reference>
<dbReference type="InterPro" id="IPR016169">
    <property type="entry name" value="FAD-bd_PCMH_sub2"/>
</dbReference>
<gene>
    <name evidence="5 7" type="ORF">P152DRAFT_404822</name>
</gene>
<dbReference type="InterPro" id="IPR012951">
    <property type="entry name" value="BBE"/>
</dbReference>
<evidence type="ECO:0000256" key="1">
    <source>
        <dbReference type="ARBA" id="ARBA00005466"/>
    </source>
</evidence>
<dbReference type="RefSeq" id="XP_033530444.1">
    <property type="nucleotide sequence ID" value="XM_033676782.1"/>
</dbReference>
<dbReference type="PANTHER" id="PTHR13878:SF91">
    <property type="entry name" value="FAD BINDING DOMAIN PROTEIN (AFU_ORTHOLOGUE AFUA_6G12070)-RELATED"/>
    <property type="match status" value="1"/>
</dbReference>
<reference evidence="5 7" key="1">
    <citation type="submission" date="2020-01" db="EMBL/GenBank/DDBJ databases">
        <authorList>
            <consortium name="DOE Joint Genome Institute"/>
            <person name="Haridas S."/>
            <person name="Albert R."/>
            <person name="Binder M."/>
            <person name="Bloem J."/>
            <person name="Labutti K."/>
            <person name="Salamov A."/>
            <person name="Andreopoulos B."/>
            <person name="Baker S.E."/>
            <person name="Barry K."/>
            <person name="Bills G."/>
            <person name="Bluhm B.H."/>
            <person name="Cannon C."/>
            <person name="Castanera R."/>
            <person name="Culley D.E."/>
            <person name="Daum C."/>
            <person name="Ezra D."/>
            <person name="Gonzalez J.B."/>
            <person name="Henrissat B."/>
            <person name="Kuo A."/>
            <person name="Liang C."/>
            <person name="Lipzen A."/>
            <person name="Lutzoni F."/>
            <person name="Magnuson J."/>
            <person name="Mondo S."/>
            <person name="Nolan M."/>
            <person name="Ohm R."/>
            <person name="Pangilinan J."/>
            <person name="Park H.-J."/>
            <person name="Ramirez L."/>
            <person name="Alfaro M."/>
            <person name="Sun H."/>
            <person name="Tritt A."/>
            <person name="Yoshinaga Y."/>
            <person name="Zwiers L.-H."/>
            <person name="Turgeon B.G."/>
            <person name="Goodwin S.B."/>
            <person name="Spatafora J.W."/>
            <person name="Crous P.W."/>
            <person name="Grigoriev I.V."/>
        </authorList>
    </citation>
    <scope>NUCLEOTIDE SEQUENCE</scope>
    <source>
        <strain evidence="5 7">CBS 781.70</strain>
    </source>
</reference>
<dbReference type="EMBL" id="ML975179">
    <property type="protein sequence ID" value="KAF1808813.1"/>
    <property type="molecule type" value="Genomic_DNA"/>
</dbReference>
<evidence type="ECO:0000313" key="7">
    <source>
        <dbReference type="RefSeq" id="XP_033530444.1"/>
    </source>
</evidence>
<dbReference type="GO" id="GO:0016491">
    <property type="term" value="F:oxidoreductase activity"/>
    <property type="evidence" value="ECO:0007669"/>
    <property type="project" value="UniProtKB-KW"/>
</dbReference>
<dbReference type="Gene3D" id="3.30.465.10">
    <property type="match status" value="2"/>
</dbReference>
<dbReference type="AlphaFoldDB" id="A0A6G1FST0"/>
<name>A0A6G1FST0_9PEZI</name>
<dbReference type="InterPro" id="IPR050432">
    <property type="entry name" value="FAD-linked_Oxidoreductases_BP"/>
</dbReference>
<sequence>MVSLKVIQPLLLLSILTVAEDLARTCKAVPGTASWPSTSDWDALNKTLSGNLIKPLPPGGVCHPEQPNYDEAACPAVQRAWTTSWSFHIEDPVGNGYNNWNNDTCLPAPENPCSADGYPSYVINANTAQHVQAGINFARERNIRLVVKGTGHDFRGRTVAPDSLSIWTRHLRGIQVRETFEIETDRQPCKQCSYGPVVTFASGEDHSSVFAEVNKHGFMLNVGAAGSVGEGGYTTGGGHSVLSFQTGLAVDNVIQARIVTPDGKIVTANRCKNSELFWALCGGGGSTLGVVLDFTVNIFPSVPIAYYTFNFVSTGTDIAHFWDAVAYVVGKYADISKGGAMGYTSVAPALGTSPPGYQGSFTAPNMTISELSALIDPIVETVDALYPGEIQTVVDTSSWGSLYEWWTANPDITTATGINVVIGSRILDESALKHPQLASLIQKATPPRGLRLYLVAGPGTHQYANDWNSVTPAWRTGYVHAVVSGPFLPLNAASKAAAINNVTTTWMDPLRELAPNTGAYQNEANAFDPNFQQEFWGSNYPRLLKAKRQFDPNDVFWCRSCAGSERWEEVGTQLCKV</sequence>
<evidence type="ECO:0000313" key="5">
    <source>
        <dbReference type="EMBL" id="KAF1808813.1"/>
    </source>
</evidence>
<keyword evidence="2" id="KW-0560">Oxidoreductase</keyword>
<dbReference type="Pfam" id="PF01565">
    <property type="entry name" value="FAD_binding_4"/>
    <property type="match status" value="1"/>
</dbReference>
<dbReference type="SUPFAM" id="SSF56176">
    <property type="entry name" value="FAD-binding/transporter-associated domain-like"/>
    <property type="match status" value="1"/>
</dbReference>
<keyword evidence="3" id="KW-0732">Signal</keyword>
<evidence type="ECO:0000256" key="3">
    <source>
        <dbReference type="SAM" id="SignalP"/>
    </source>
</evidence>
<dbReference type="InterPro" id="IPR016166">
    <property type="entry name" value="FAD-bd_PCMH"/>
</dbReference>
<proteinExistence type="inferred from homology"/>
<evidence type="ECO:0000313" key="6">
    <source>
        <dbReference type="Proteomes" id="UP000504638"/>
    </source>
</evidence>
<dbReference type="GO" id="GO:0071949">
    <property type="term" value="F:FAD binding"/>
    <property type="evidence" value="ECO:0007669"/>
    <property type="project" value="InterPro"/>
</dbReference>
<dbReference type="GeneID" id="54417352"/>
<organism evidence="5">
    <name type="scientific">Eremomyces bilateralis CBS 781.70</name>
    <dbReference type="NCBI Taxonomy" id="1392243"/>
    <lineage>
        <taxon>Eukaryota</taxon>
        <taxon>Fungi</taxon>
        <taxon>Dikarya</taxon>
        <taxon>Ascomycota</taxon>
        <taxon>Pezizomycotina</taxon>
        <taxon>Dothideomycetes</taxon>
        <taxon>Dothideomycetes incertae sedis</taxon>
        <taxon>Eremomycetales</taxon>
        <taxon>Eremomycetaceae</taxon>
        <taxon>Eremomyces</taxon>
    </lineage>
</organism>